<feature type="signal peptide" evidence="1">
    <location>
        <begin position="1"/>
        <end position="19"/>
    </location>
</feature>
<dbReference type="EMBL" id="FNWQ01000001">
    <property type="protein sequence ID" value="SEH27736.1"/>
    <property type="molecule type" value="Genomic_DNA"/>
</dbReference>
<evidence type="ECO:0000259" key="2">
    <source>
        <dbReference type="SMART" id="SM00867"/>
    </source>
</evidence>
<proteinExistence type="predicted"/>
<dbReference type="InterPro" id="IPR007372">
    <property type="entry name" value="Lipid/polyisoprenoid-bd_YceI"/>
</dbReference>
<dbReference type="OrthoDB" id="9811006at2"/>
<protein>
    <submittedName>
        <fullName evidence="3">Polyisoprenoid-binding protein YceI</fullName>
    </submittedName>
</protein>
<gene>
    <name evidence="3" type="ORF">SAMN05421593_0455</name>
</gene>
<dbReference type="SMART" id="SM00867">
    <property type="entry name" value="YceI"/>
    <property type="match status" value="1"/>
</dbReference>
<accession>A0A1H6GX11</accession>
<dbReference type="Proteomes" id="UP000198561">
    <property type="component" value="Unassembled WGS sequence"/>
</dbReference>
<feature type="chain" id="PRO_5011604861" evidence="1">
    <location>
        <begin position="20"/>
        <end position="189"/>
    </location>
</feature>
<feature type="domain" description="Lipid/polyisoprenoid-binding YceI-like" evidence="2">
    <location>
        <begin position="22"/>
        <end position="187"/>
    </location>
</feature>
<dbReference type="InterPro" id="IPR036761">
    <property type="entry name" value="TTHA0802/YceI-like_sf"/>
</dbReference>
<dbReference type="SUPFAM" id="SSF101874">
    <property type="entry name" value="YceI-like"/>
    <property type="match status" value="1"/>
</dbReference>
<dbReference type="PANTHER" id="PTHR34406:SF1">
    <property type="entry name" value="PROTEIN YCEI"/>
    <property type="match status" value="1"/>
</dbReference>
<sequence>MKKVFLSFIFTLLSVAAFAQGTWEADHMHSSVNFTIKHMGISFVQGRFDKFDGRAATSGAGLDKADLSFSVSVATINTGVNVRDRHLVSEDFFDAEKYPIIEFKSSSVTKDKNNNYIVKGKLTMRGVEKEITAPVTFGGITKNKDGKEVMGIQTKFTVNRLDYGIKYDPTAAGIAKDVEVTAYFELVKQ</sequence>
<name>A0A1H6GX11_CHRCI</name>
<dbReference type="PANTHER" id="PTHR34406">
    <property type="entry name" value="PROTEIN YCEI"/>
    <property type="match status" value="1"/>
</dbReference>
<evidence type="ECO:0000313" key="3">
    <source>
        <dbReference type="EMBL" id="SEH27736.1"/>
    </source>
</evidence>
<dbReference type="Gene3D" id="2.40.128.110">
    <property type="entry name" value="Lipid/polyisoprenoid-binding, YceI-like"/>
    <property type="match status" value="1"/>
</dbReference>
<organism evidence="3 4">
    <name type="scientific">Chryseobacterium culicis</name>
    <dbReference type="NCBI Taxonomy" id="680127"/>
    <lineage>
        <taxon>Bacteria</taxon>
        <taxon>Pseudomonadati</taxon>
        <taxon>Bacteroidota</taxon>
        <taxon>Flavobacteriia</taxon>
        <taxon>Flavobacteriales</taxon>
        <taxon>Weeksellaceae</taxon>
        <taxon>Chryseobacterium group</taxon>
        <taxon>Chryseobacterium</taxon>
    </lineage>
</organism>
<keyword evidence="1" id="KW-0732">Signal</keyword>
<dbReference type="RefSeq" id="WP_089689703.1">
    <property type="nucleotide sequence ID" value="NZ_FNWQ01000001.1"/>
</dbReference>
<evidence type="ECO:0000256" key="1">
    <source>
        <dbReference type="SAM" id="SignalP"/>
    </source>
</evidence>
<dbReference type="Pfam" id="PF04264">
    <property type="entry name" value="YceI"/>
    <property type="match status" value="1"/>
</dbReference>
<evidence type="ECO:0000313" key="4">
    <source>
        <dbReference type="Proteomes" id="UP000198561"/>
    </source>
</evidence>
<dbReference type="STRING" id="680127.SAMN05421593_0455"/>
<dbReference type="AlphaFoldDB" id="A0A1H6GX11"/>
<reference evidence="3 4" key="1">
    <citation type="submission" date="2016-10" db="EMBL/GenBank/DDBJ databases">
        <authorList>
            <person name="de Groot N.N."/>
        </authorList>
    </citation>
    <scope>NUCLEOTIDE SEQUENCE [LARGE SCALE GENOMIC DNA]</scope>
    <source>
        <strain evidence="3 4">DSM 23031</strain>
    </source>
</reference>